<name>A0A0Q4B5R9_9BACT</name>
<reference evidence="7" key="1">
    <citation type="submission" date="2015-08" db="EMBL/GenBank/DDBJ databases">
        <title>Candidatus Bacteriodes Periocalifornicus.</title>
        <authorList>
            <person name="McLean J.S."/>
            <person name="Kelley S."/>
        </authorList>
    </citation>
    <scope>NUCLEOTIDE SEQUENCE [LARGE SCALE GENOMIC DNA]</scope>
    <source>
        <strain evidence="7">12B</strain>
    </source>
</reference>
<keyword evidence="3 6" id="KW-0812">Transmembrane</keyword>
<feature type="transmembrane region" description="Helical" evidence="6">
    <location>
        <begin position="282"/>
        <end position="299"/>
    </location>
</feature>
<keyword evidence="4 6" id="KW-1133">Transmembrane helix</keyword>
<protein>
    <recommendedName>
        <fullName evidence="9">Permease</fullName>
    </recommendedName>
</protein>
<gene>
    <name evidence="7" type="ORF">AL399_08405</name>
</gene>
<dbReference type="EMBL" id="LIIK01000052">
    <property type="protein sequence ID" value="KQM08253.1"/>
    <property type="molecule type" value="Genomic_DNA"/>
</dbReference>
<proteinExistence type="predicted"/>
<feature type="transmembrane region" description="Helical" evidence="6">
    <location>
        <begin position="105"/>
        <end position="128"/>
    </location>
</feature>
<keyword evidence="5 6" id="KW-0472">Membrane</keyword>
<keyword evidence="8" id="KW-1185">Reference proteome</keyword>
<organism evidence="7 8">
    <name type="scientific">Candidatus [Bacteroides] periocalifornicus</name>
    <dbReference type="NCBI Taxonomy" id="1702214"/>
    <lineage>
        <taxon>Bacteria</taxon>
        <taxon>Pseudomonadati</taxon>
        <taxon>Bacteroidota</taxon>
    </lineage>
</organism>
<dbReference type="InterPro" id="IPR005495">
    <property type="entry name" value="LptG/LptF_permease"/>
</dbReference>
<dbReference type="STRING" id="1702214.AL399_08405"/>
<dbReference type="Proteomes" id="UP000054172">
    <property type="component" value="Unassembled WGS sequence"/>
</dbReference>
<evidence type="ECO:0008006" key="9">
    <source>
        <dbReference type="Google" id="ProtNLM"/>
    </source>
</evidence>
<evidence type="ECO:0000256" key="5">
    <source>
        <dbReference type="ARBA" id="ARBA00023136"/>
    </source>
</evidence>
<dbReference type="PATRIC" id="fig|1702214.3.peg.1777"/>
<evidence type="ECO:0000313" key="7">
    <source>
        <dbReference type="EMBL" id="KQM08253.1"/>
    </source>
</evidence>
<dbReference type="PANTHER" id="PTHR33529">
    <property type="entry name" value="SLR0882 PROTEIN-RELATED"/>
    <property type="match status" value="1"/>
</dbReference>
<comment type="caution">
    <text evidence="7">The sequence shown here is derived from an EMBL/GenBank/DDBJ whole genome shotgun (WGS) entry which is preliminary data.</text>
</comment>
<sequence>MRSLRITTLDWYIIRKFIGTYFFAILLIIGISVVFDVAEKLDDFLNREAPLKAIIFDYYLNFIPYFANLFSSLFVFISVIFITSQMATRSEIIAILSSGISFNRLLYPYFLSALFLFILSLLLSNFVIPSANKTRIAFENVYVSYVHYSENRNIHKQVRPGLFVYLQSYSPYSQTGYKLAVEHFEGTQLLSKLWADVVQWDSVNEKWHLDKYYIRTYHDTCETLTSGQGLDTTLYLTPKEFGRTIRDMEMMNYFELNDYIDLLALQGAADINGFYVEKYTRIATPFSVFILTLIGVSVSSRKVRGGMGKNLGLGLALSFLYILFMRFSTMFAIGGTLPPLLSMWLPNIIFAEVAYMLYRRAPK</sequence>
<evidence type="ECO:0000256" key="4">
    <source>
        <dbReference type="ARBA" id="ARBA00022989"/>
    </source>
</evidence>
<dbReference type="GO" id="GO:0015920">
    <property type="term" value="P:lipopolysaccharide transport"/>
    <property type="evidence" value="ECO:0007669"/>
    <property type="project" value="TreeGrafter"/>
</dbReference>
<feature type="transmembrane region" description="Helical" evidence="6">
    <location>
        <begin position="311"/>
        <end position="334"/>
    </location>
</feature>
<comment type="subcellular location">
    <subcellularLocation>
        <location evidence="1">Cell membrane</location>
        <topology evidence="1">Multi-pass membrane protein</topology>
    </subcellularLocation>
</comment>
<dbReference type="AlphaFoldDB" id="A0A0Q4B5R9"/>
<dbReference type="PANTHER" id="PTHR33529:SF8">
    <property type="entry name" value="PERMEASE, YJGP_YJGQ FAMILY"/>
    <property type="match status" value="1"/>
</dbReference>
<feature type="transmembrane region" description="Helical" evidence="6">
    <location>
        <begin position="21"/>
        <end position="38"/>
    </location>
</feature>
<feature type="transmembrane region" description="Helical" evidence="6">
    <location>
        <begin position="340"/>
        <end position="358"/>
    </location>
</feature>
<evidence type="ECO:0000256" key="1">
    <source>
        <dbReference type="ARBA" id="ARBA00004651"/>
    </source>
</evidence>
<evidence type="ECO:0000256" key="3">
    <source>
        <dbReference type="ARBA" id="ARBA00022692"/>
    </source>
</evidence>
<feature type="transmembrane region" description="Helical" evidence="6">
    <location>
        <begin position="58"/>
        <end position="84"/>
    </location>
</feature>
<evidence type="ECO:0000256" key="2">
    <source>
        <dbReference type="ARBA" id="ARBA00022475"/>
    </source>
</evidence>
<accession>A0A0Q4B5R9</accession>
<dbReference type="Pfam" id="PF03739">
    <property type="entry name" value="LptF_LptG"/>
    <property type="match status" value="1"/>
</dbReference>
<dbReference type="GO" id="GO:0043190">
    <property type="term" value="C:ATP-binding cassette (ABC) transporter complex"/>
    <property type="evidence" value="ECO:0007669"/>
    <property type="project" value="TreeGrafter"/>
</dbReference>
<keyword evidence="2" id="KW-1003">Cell membrane</keyword>
<evidence type="ECO:0000256" key="6">
    <source>
        <dbReference type="SAM" id="Phobius"/>
    </source>
</evidence>
<evidence type="ECO:0000313" key="8">
    <source>
        <dbReference type="Proteomes" id="UP000054172"/>
    </source>
</evidence>